<dbReference type="RefSeq" id="XP_046008733.1">
    <property type="nucleotide sequence ID" value="XM_046155144.1"/>
</dbReference>
<evidence type="ECO:0000313" key="3">
    <source>
        <dbReference type="Proteomes" id="UP000756346"/>
    </source>
</evidence>
<dbReference type="Proteomes" id="UP000756346">
    <property type="component" value="Unassembled WGS sequence"/>
</dbReference>
<name>A0A9P8Y014_9PEZI</name>
<dbReference type="GeneID" id="70184690"/>
<sequence length="65" mass="7313">MKVSADDSRDRPGKEDAMRMAVKWLDFAAALIQILVKMAVPLFIFADTVCRFLAVRKCGNPDKKL</sequence>
<dbReference type="EMBL" id="JAGTJQ010000009">
    <property type="protein sequence ID" value="KAH7025185.1"/>
    <property type="molecule type" value="Genomic_DNA"/>
</dbReference>
<keyword evidence="3" id="KW-1185">Reference proteome</keyword>
<gene>
    <name evidence="2" type="ORF">B0I36DRAFT_332628</name>
</gene>
<protein>
    <submittedName>
        <fullName evidence="2">Uncharacterized protein</fullName>
    </submittedName>
</protein>
<keyword evidence="1" id="KW-1133">Transmembrane helix</keyword>
<evidence type="ECO:0000256" key="1">
    <source>
        <dbReference type="SAM" id="Phobius"/>
    </source>
</evidence>
<dbReference type="AlphaFoldDB" id="A0A9P8Y014"/>
<feature type="transmembrane region" description="Helical" evidence="1">
    <location>
        <begin position="21"/>
        <end position="46"/>
    </location>
</feature>
<dbReference type="OrthoDB" id="538223at2759"/>
<feature type="non-terminal residue" evidence="2">
    <location>
        <position position="65"/>
    </location>
</feature>
<reference evidence="2" key="1">
    <citation type="journal article" date="2021" name="Nat. Commun.">
        <title>Genetic determinants of endophytism in the Arabidopsis root mycobiome.</title>
        <authorList>
            <person name="Mesny F."/>
            <person name="Miyauchi S."/>
            <person name="Thiergart T."/>
            <person name="Pickel B."/>
            <person name="Atanasova L."/>
            <person name="Karlsson M."/>
            <person name="Huettel B."/>
            <person name="Barry K.W."/>
            <person name="Haridas S."/>
            <person name="Chen C."/>
            <person name="Bauer D."/>
            <person name="Andreopoulos W."/>
            <person name="Pangilinan J."/>
            <person name="LaButti K."/>
            <person name="Riley R."/>
            <person name="Lipzen A."/>
            <person name="Clum A."/>
            <person name="Drula E."/>
            <person name="Henrissat B."/>
            <person name="Kohler A."/>
            <person name="Grigoriev I.V."/>
            <person name="Martin F.M."/>
            <person name="Hacquard S."/>
        </authorList>
    </citation>
    <scope>NUCLEOTIDE SEQUENCE</scope>
    <source>
        <strain evidence="2">MPI-CAGE-CH-0230</strain>
    </source>
</reference>
<evidence type="ECO:0000313" key="2">
    <source>
        <dbReference type="EMBL" id="KAH7025185.1"/>
    </source>
</evidence>
<accession>A0A9P8Y014</accession>
<organism evidence="2 3">
    <name type="scientific">Microdochium trichocladiopsis</name>
    <dbReference type="NCBI Taxonomy" id="1682393"/>
    <lineage>
        <taxon>Eukaryota</taxon>
        <taxon>Fungi</taxon>
        <taxon>Dikarya</taxon>
        <taxon>Ascomycota</taxon>
        <taxon>Pezizomycotina</taxon>
        <taxon>Sordariomycetes</taxon>
        <taxon>Xylariomycetidae</taxon>
        <taxon>Xylariales</taxon>
        <taxon>Microdochiaceae</taxon>
        <taxon>Microdochium</taxon>
    </lineage>
</organism>
<comment type="caution">
    <text evidence="2">The sequence shown here is derived from an EMBL/GenBank/DDBJ whole genome shotgun (WGS) entry which is preliminary data.</text>
</comment>
<keyword evidence="1" id="KW-0812">Transmembrane</keyword>
<proteinExistence type="predicted"/>
<keyword evidence="1" id="KW-0472">Membrane</keyword>